<dbReference type="PANTHER" id="PTHR43943">
    <property type="entry name" value="DEHYDROGENASE/REDUCTASE (SDR FAMILY) MEMBER 4"/>
    <property type="match status" value="1"/>
</dbReference>
<name>X1V5U7_9ZZZZ</name>
<evidence type="ECO:0000313" key="2">
    <source>
        <dbReference type="EMBL" id="GAJ07526.1"/>
    </source>
</evidence>
<comment type="similarity">
    <text evidence="1">Belongs to the short-chain dehydrogenases/reductases (SDR) family.</text>
</comment>
<dbReference type="PANTHER" id="PTHR43943:SF2">
    <property type="entry name" value="DEHYDROGENASE_REDUCTASE 4"/>
    <property type="match status" value="1"/>
</dbReference>
<accession>X1V5U7</accession>
<dbReference type="InterPro" id="IPR002347">
    <property type="entry name" value="SDR_fam"/>
</dbReference>
<dbReference type="Pfam" id="PF00106">
    <property type="entry name" value="adh_short"/>
    <property type="match status" value="1"/>
</dbReference>
<comment type="caution">
    <text evidence="2">The sequence shown here is derived from an EMBL/GenBank/DDBJ whole genome shotgun (WGS) entry which is preliminary data.</text>
</comment>
<feature type="non-terminal residue" evidence="2">
    <location>
        <position position="187"/>
    </location>
</feature>
<dbReference type="InterPro" id="IPR036291">
    <property type="entry name" value="NAD(P)-bd_dom_sf"/>
</dbReference>
<dbReference type="PRINTS" id="PR00081">
    <property type="entry name" value="GDHRDH"/>
</dbReference>
<dbReference type="Gene3D" id="3.40.50.720">
    <property type="entry name" value="NAD(P)-binding Rossmann-like Domain"/>
    <property type="match status" value="1"/>
</dbReference>
<dbReference type="CDD" id="cd05233">
    <property type="entry name" value="SDR_c"/>
    <property type="match status" value="1"/>
</dbReference>
<reference evidence="2" key="1">
    <citation type="journal article" date="2014" name="Front. Microbiol.">
        <title>High frequency of phylogenetically diverse reductive dehalogenase-homologous genes in deep subseafloor sedimentary metagenomes.</title>
        <authorList>
            <person name="Kawai M."/>
            <person name="Futagami T."/>
            <person name="Toyoda A."/>
            <person name="Takaki Y."/>
            <person name="Nishi S."/>
            <person name="Hori S."/>
            <person name="Arai W."/>
            <person name="Tsubouchi T."/>
            <person name="Morono Y."/>
            <person name="Uchiyama I."/>
            <person name="Ito T."/>
            <person name="Fujiyama A."/>
            <person name="Inagaki F."/>
            <person name="Takami H."/>
        </authorList>
    </citation>
    <scope>NUCLEOTIDE SEQUENCE</scope>
    <source>
        <strain evidence="2">Expedition CK06-06</strain>
    </source>
</reference>
<dbReference type="SUPFAM" id="SSF51735">
    <property type="entry name" value="NAD(P)-binding Rossmann-fold domains"/>
    <property type="match status" value="1"/>
</dbReference>
<proteinExistence type="inferred from homology"/>
<organism evidence="2">
    <name type="scientific">marine sediment metagenome</name>
    <dbReference type="NCBI Taxonomy" id="412755"/>
    <lineage>
        <taxon>unclassified sequences</taxon>
        <taxon>metagenomes</taxon>
        <taxon>ecological metagenomes</taxon>
    </lineage>
</organism>
<protein>
    <recommendedName>
        <fullName evidence="3">SDR family NAD(P)-dependent oxidoreductase</fullName>
    </recommendedName>
</protein>
<dbReference type="EMBL" id="BARW01030585">
    <property type="protein sequence ID" value="GAJ07526.1"/>
    <property type="molecule type" value="Genomic_DNA"/>
</dbReference>
<evidence type="ECO:0008006" key="3">
    <source>
        <dbReference type="Google" id="ProtNLM"/>
    </source>
</evidence>
<sequence>MSKLEKSNLEKKGYEMAIQESAFRLQGKVALVTGGSRGIGRAIALGLAEAGADVVLASRKMPDLEVVAHEIFEKGRRALPVSANIRHLAEIDNLVKEAVSEFGHVDILVNNAAANPVFGSMFDVDEKAWDIILGLNLKSYFFLSQAVSKVMRDKGGGHNVYAWPNPGVFSAYPLTSYVDSLASLISA</sequence>
<evidence type="ECO:0000256" key="1">
    <source>
        <dbReference type="ARBA" id="ARBA00006484"/>
    </source>
</evidence>
<dbReference type="AlphaFoldDB" id="X1V5U7"/>
<gene>
    <name evidence="2" type="ORF">S12H4_48862</name>
</gene>